<evidence type="ECO:0000313" key="2">
    <source>
        <dbReference type="EMBL" id="SNC67587.1"/>
    </source>
</evidence>
<protein>
    <submittedName>
        <fullName evidence="2">Uncharacterized protein</fullName>
    </submittedName>
</protein>
<dbReference type="EMBL" id="FYEW01000001">
    <property type="protein sequence ID" value="SNC67587.1"/>
    <property type="molecule type" value="Genomic_DNA"/>
</dbReference>
<evidence type="ECO:0000313" key="3">
    <source>
        <dbReference type="Proteomes" id="UP000198131"/>
    </source>
</evidence>
<gene>
    <name evidence="2" type="ORF">SAMN06265337_2003</name>
</gene>
<dbReference type="AlphaFoldDB" id="A0A212TNH4"/>
<accession>A0A212TNH4</accession>
<keyword evidence="3" id="KW-1185">Reference proteome</keyword>
<name>A0A212TNH4_9BACT</name>
<sequence length="174" mass="19293">MKAFSATICLFALPLITVQAQDVQPGLDALDDTYGFRGAKFETPLSSYKDLVLAEKAGQTQYYRRTSERKQLGSGEVTDVTYGFYKGRLAVIMLKTTGLANSRAMLEALEAQAGPGTRSNPYAQRYAWNASRVHMSYDENALSNDALVLLTCKKLKEQEVKQNLRTRQTAPLGK</sequence>
<dbReference type="OrthoDB" id="5442117at2"/>
<evidence type="ECO:0000256" key="1">
    <source>
        <dbReference type="SAM" id="SignalP"/>
    </source>
</evidence>
<feature type="chain" id="PRO_5012736155" evidence="1">
    <location>
        <begin position="21"/>
        <end position="174"/>
    </location>
</feature>
<proteinExistence type="predicted"/>
<keyword evidence="1" id="KW-0732">Signal</keyword>
<reference evidence="3" key="1">
    <citation type="submission" date="2017-06" db="EMBL/GenBank/DDBJ databases">
        <authorList>
            <person name="Varghese N."/>
            <person name="Submissions S."/>
        </authorList>
    </citation>
    <scope>NUCLEOTIDE SEQUENCE [LARGE SCALE GENOMIC DNA]</scope>
    <source>
        <strain evidence="3">DSM 11116</strain>
    </source>
</reference>
<dbReference type="Proteomes" id="UP000198131">
    <property type="component" value="Unassembled WGS sequence"/>
</dbReference>
<dbReference type="RefSeq" id="WP_141106508.1">
    <property type="nucleotide sequence ID" value="NZ_FYEW01000001.1"/>
</dbReference>
<organism evidence="2 3">
    <name type="scientific">Hymenobacter gelipurpurascens</name>
    <dbReference type="NCBI Taxonomy" id="89968"/>
    <lineage>
        <taxon>Bacteria</taxon>
        <taxon>Pseudomonadati</taxon>
        <taxon>Bacteroidota</taxon>
        <taxon>Cytophagia</taxon>
        <taxon>Cytophagales</taxon>
        <taxon>Hymenobacteraceae</taxon>
        <taxon>Hymenobacter</taxon>
    </lineage>
</organism>
<feature type="signal peptide" evidence="1">
    <location>
        <begin position="1"/>
        <end position="20"/>
    </location>
</feature>